<dbReference type="InterPro" id="IPR017172">
    <property type="entry name" value="Lsacc_core_hep_kinase_RfaP"/>
</dbReference>
<dbReference type="PIRSF" id="PIRSF037318">
    <property type="entry name" value="RfaP"/>
    <property type="match status" value="1"/>
</dbReference>
<evidence type="ECO:0000313" key="2">
    <source>
        <dbReference type="Proteomes" id="UP001431776"/>
    </source>
</evidence>
<evidence type="ECO:0000313" key="1">
    <source>
        <dbReference type="EMBL" id="MDI6449053.1"/>
    </source>
</evidence>
<dbReference type="EMBL" id="JASCXX010000008">
    <property type="protein sequence ID" value="MDI6449053.1"/>
    <property type="molecule type" value="Genomic_DNA"/>
</dbReference>
<dbReference type="GO" id="GO:0016301">
    <property type="term" value="F:kinase activity"/>
    <property type="evidence" value="ECO:0007669"/>
    <property type="project" value="UniProtKB-KW"/>
</dbReference>
<reference evidence="1" key="1">
    <citation type="submission" date="2023-05" db="EMBL/GenBank/DDBJ databases">
        <title>Anaerotaeda fermentans gen. nov., sp. nov., a novel anaerobic planctomycete of the new family within the order Sedimentisphaerales isolated from Taman Peninsula, Russia.</title>
        <authorList>
            <person name="Khomyakova M.A."/>
            <person name="Merkel A.Y."/>
            <person name="Slobodkin A.I."/>
        </authorList>
    </citation>
    <scope>NUCLEOTIDE SEQUENCE</scope>
    <source>
        <strain evidence="1">M17dextr</strain>
    </source>
</reference>
<dbReference type="GO" id="GO:0009103">
    <property type="term" value="P:lipopolysaccharide biosynthetic process"/>
    <property type="evidence" value="ECO:0007669"/>
    <property type="project" value="InterPro"/>
</dbReference>
<sequence>MRELFLSETFRNLWQDKDPFQQADLLTGKVFRQMKSRKTLRFTVNEKAYFLKVHRGIGWVEIAKELVQFKRPVLGAENEWRALNLLKRIGVETMTPGAYGTRGISPASRRSFIITEELTDTLSLEDLCKDWPRRPPSFRLRTALIERVASMVRQMHRHGMNHRDCYICHFHLDVSAGRDRVDPERFHLYVIDLHRARIRRRVPTRWIVKDLAGLYFSAMDIGLTRTDRLRFVRIYEGDSWRAALGSRRRFWKRVECTAASLYRKHVGRVCTRCVQVLSYAGLD</sequence>
<dbReference type="Proteomes" id="UP001431776">
    <property type="component" value="Unassembled WGS sequence"/>
</dbReference>
<proteinExistence type="predicted"/>
<keyword evidence="1" id="KW-0808">Transferase</keyword>
<dbReference type="NCBIfam" id="NF011703">
    <property type="entry name" value="PRK15123.1"/>
    <property type="match status" value="1"/>
</dbReference>
<dbReference type="InterPro" id="IPR011009">
    <property type="entry name" value="Kinase-like_dom_sf"/>
</dbReference>
<keyword evidence="1" id="KW-0418">Kinase</keyword>
<gene>
    <name evidence="1" type="primary">rfaP</name>
    <name evidence="1" type="ORF">QJ522_08360</name>
</gene>
<dbReference type="Pfam" id="PF06293">
    <property type="entry name" value="Kdo"/>
    <property type="match status" value="1"/>
</dbReference>
<organism evidence="1 2">
    <name type="scientific">Anaerobaca lacustris</name>
    <dbReference type="NCBI Taxonomy" id="3044600"/>
    <lineage>
        <taxon>Bacteria</taxon>
        <taxon>Pseudomonadati</taxon>
        <taxon>Planctomycetota</taxon>
        <taxon>Phycisphaerae</taxon>
        <taxon>Sedimentisphaerales</taxon>
        <taxon>Anaerobacaceae</taxon>
        <taxon>Anaerobaca</taxon>
    </lineage>
</organism>
<dbReference type="RefSeq" id="WP_349244462.1">
    <property type="nucleotide sequence ID" value="NZ_JASCXX010000008.1"/>
</dbReference>
<accession>A0AAW6U1F1</accession>
<comment type="caution">
    <text evidence="1">The sequence shown here is derived from an EMBL/GenBank/DDBJ whole genome shotgun (WGS) entry which is preliminary data.</text>
</comment>
<keyword evidence="2" id="KW-1185">Reference proteome</keyword>
<protein>
    <submittedName>
        <fullName evidence="1">Lipopolysaccharide core heptose(I) kinase RfaP</fullName>
        <ecNumber evidence="1">2.7.1.-</ecNumber>
    </submittedName>
</protein>
<dbReference type="SUPFAM" id="SSF56112">
    <property type="entry name" value="Protein kinase-like (PK-like)"/>
    <property type="match status" value="1"/>
</dbReference>
<dbReference type="EC" id="2.7.1.-" evidence="1"/>
<name>A0AAW6U1F1_9BACT</name>
<dbReference type="AlphaFoldDB" id="A0AAW6U1F1"/>